<evidence type="ECO:0000313" key="7">
    <source>
        <dbReference type="Proteomes" id="UP000253769"/>
    </source>
</evidence>
<gene>
    <name evidence="6" type="ORF">DV711_02765</name>
</gene>
<evidence type="ECO:0000259" key="5">
    <source>
        <dbReference type="Pfam" id="PF00582"/>
    </source>
</evidence>
<comment type="function">
    <text evidence="4">Required for resistance to DNA-damaging agents.</text>
</comment>
<dbReference type="OrthoDB" id="239260at2"/>
<comment type="similarity">
    <text evidence="2">Belongs to the universal stress protein A family.</text>
</comment>
<dbReference type="AlphaFoldDB" id="A0A369WVG1"/>
<feature type="domain" description="UspA" evidence="5">
    <location>
        <begin position="175"/>
        <end position="303"/>
    </location>
</feature>
<name>A0A369WVG1_9GAMM</name>
<dbReference type="Pfam" id="PF00582">
    <property type="entry name" value="Usp"/>
    <property type="match status" value="2"/>
</dbReference>
<evidence type="ECO:0000256" key="3">
    <source>
        <dbReference type="ARBA" id="ARBA00022490"/>
    </source>
</evidence>
<protein>
    <recommendedName>
        <fullName evidence="5">UspA domain-containing protein</fullName>
    </recommendedName>
</protein>
<comment type="caution">
    <text evidence="6">The sequence shown here is derived from an EMBL/GenBank/DDBJ whole genome shotgun (WGS) entry which is preliminary data.</text>
</comment>
<evidence type="ECO:0000313" key="6">
    <source>
        <dbReference type="EMBL" id="RDE24526.1"/>
    </source>
</evidence>
<dbReference type="GO" id="GO:0005737">
    <property type="term" value="C:cytoplasm"/>
    <property type="evidence" value="ECO:0007669"/>
    <property type="project" value="UniProtKB-SubCell"/>
</dbReference>
<evidence type="ECO:0000256" key="4">
    <source>
        <dbReference type="ARBA" id="ARBA00037131"/>
    </source>
</evidence>
<dbReference type="EMBL" id="QQOH01000001">
    <property type="protein sequence ID" value="RDE24526.1"/>
    <property type="molecule type" value="Genomic_DNA"/>
</dbReference>
<evidence type="ECO:0000256" key="1">
    <source>
        <dbReference type="ARBA" id="ARBA00004496"/>
    </source>
</evidence>
<dbReference type="Proteomes" id="UP000253769">
    <property type="component" value="Unassembled WGS sequence"/>
</dbReference>
<dbReference type="Gene3D" id="3.40.50.12370">
    <property type="match status" value="1"/>
</dbReference>
<comment type="subcellular location">
    <subcellularLocation>
        <location evidence="1">Cytoplasm</location>
    </subcellularLocation>
</comment>
<sequence length="313" mass="35553">MRAIEKILLLLDQQPPASELLDKVVHMARKFGARVELFECCYSRPLVSSHLFSSDEGIEKAKHGYLRGEERRLQLVADQLVERGVDATTDVCWEMDIEQGVLTKVERYQPDLVVKNCRFHHRLAEYLFGSLDWQLIRHCPAPLMLIRPQPWKSTPVVLAALDPLQDKHHPVKLDDAVLQSAESFVEHIGGILHMFHAYHTLPTSVIFDETLMLNYEELRSRLADEHRQAITELLNGHGLAKAEPVLHLAQGEVHKELPKYAEQVDADLVVLGGIDRNAADRLFSGSTTESVVDHLQADLLVIRAPLFEERRHG</sequence>
<feature type="domain" description="UspA" evidence="5">
    <location>
        <begin position="5"/>
        <end position="147"/>
    </location>
</feature>
<keyword evidence="3" id="KW-0963">Cytoplasm</keyword>
<reference evidence="6 7" key="1">
    <citation type="submission" date="2018-07" db="EMBL/GenBank/DDBJ databases">
        <title>Motiliproteus coralliicola sp. nov., a bacterium isolated from Coral.</title>
        <authorList>
            <person name="Wang G."/>
        </authorList>
    </citation>
    <scope>NUCLEOTIDE SEQUENCE [LARGE SCALE GENOMIC DNA]</scope>
    <source>
        <strain evidence="6 7">C34</strain>
    </source>
</reference>
<keyword evidence="7" id="KW-1185">Reference proteome</keyword>
<dbReference type="RefSeq" id="WP_114694113.1">
    <property type="nucleotide sequence ID" value="NZ_QQOH01000001.1"/>
</dbReference>
<dbReference type="PANTHER" id="PTHR47892">
    <property type="entry name" value="UNIVERSAL STRESS PROTEIN E"/>
    <property type="match status" value="1"/>
</dbReference>
<dbReference type="PANTHER" id="PTHR47892:SF1">
    <property type="entry name" value="UNIVERSAL STRESS PROTEIN E"/>
    <property type="match status" value="1"/>
</dbReference>
<dbReference type="SUPFAM" id="SSF52402">
    <property type="entry name" value="Adenine nucleotide alpha hydrolases-like"/>
    <property type="match status" value="2"/>
</dbReference>
<proteinExistence type="inferred from homology"/>
<organism evidence="6 7">
    <name type="scientific">Motiliproteus coralliicola</name>
    <dbReference type="NCBI Taxonomy" id="2283196"/>
    <lineage>
        <taxon>Bacteria</taxon>
        <taxon>Pseudomonadati</taxon>
        <taxon>Pseudomonadota</taxon>
        <taxon>Gammaproteobacteria</taxon>
        <taxon>Oceanospirillales</taxon>
        <taxon>Oceanospirillaceae</taxon>
        <taxon>Motiliproteus</taxon>
    </lineage>
</organism>
<evidence type="ECO:0000256" key="2">
    <source>
        <dbReference type="ARBA" id="ARBA00008791"/>
    </source>
</evidence>
<accession>A0A369WVG1</accession>
<dbReference type="InterPro" id="IPR006016">
    <property type="entry name" value="UspA"/>
</dbReference>